<reference evidence="1 2" key="1">
    <citation type="submission" date="2024-02" db="EMBL/GenBank/DDBJ databases">
        <authorList>
            <person name="Chen Y."/>
            <person name="Shah S."/>
            <person name="Dougan E. K."/>
            <person name="Thang M."/>
            <person name="Chan C."/>
        </authorList>
    </citation>
    <scope>NUCLEOTIDE SEQUENCE [LARGE SCALE GENOMIC DNA]</scope>
</reference>
<dbReference type="EMBL" id="CAXAMN010015669">
    <property type="protein sequence ID" value="CAK9046398.1"/>
    <property type="molecule type" value="Genomic_DNA"/>
</dbReference>
<comment type="caution">
    <text evidence="1">The sequence shown here is derived from an EMBL/GenBank/DDBJ whole genome shotgun (WGS) entry which is preliminary data.</text>
</comment>
<dbReference type="Proteomes" id="UP001642484">
    <property type="component" value="Unassembled WGS sequence"/>
</dbReference>
<keyword evidence="2" id="KW-1185">Reference proteome</keyword>
<organism evidence="1 2">
    <name type="scientific">Durusdinium trenchii</name>
    <dbReference type="NCBI Taxonomy" id="1381693"/>
    <lineage>
        <taxon>Eukaryota</taxon>
        <taxon>Sar</taxon>
        <taxon>Alveolata</taxon>
        <taxon>Dinophyceae</taxon>
        <taxon>Suessiales</taxon>
        <taxon>Symbiodiniaceae</taxon>
        <taxon>Durusdinium</taxon>
    </lineage>
</organism>
<sequence>MGTPRPPRRLRQLQGWQNGSRVADCRPLFDILDDGDGHITIAEFCKGLMQLKGQARTLDIHMLHRENSKVLKECQDIQRQMRLVCRAVMSA</sequence>
<evidence type="ECO:0000313" key="2">
    <source>
        <dbReference type="Proteomes" id="UP001642484"/>
    </source>
</evidence>
<name>A0ABP0M5Q2_9DINO</name>
<gene>
    <name evidence="1" type="ORF">CCMP2556_LOCUS24114</name>
</gene>
<protein>
    <recommendedName>
        <fullName evidence="3">EF-hand domain-containing protein</fullName>
    </recommendedName>
</protein>
<accession>A0ABP0M5Q2</accession>
<dbReference type="SUPFAM" id="SSF47473">
    <property type="entry name" value="EF-hand"/>
    <property type="match status" value="1"/>
</dbReference>
<evidence type="ECO:0000313" key="1">
    <source>
        <dbReference type="EMBL" id="CAK9046398.1"/>
    </source>
</evidence>
<dbReference type="InterPro" id="IPR011992">
    <property type="entry name" value="EF-hand-dom_pair"/>
</dbReference>
<proteinExistence type="predicted"/>
<evidence type="ECO:0008006" key="3">
    <source>
        <dbReference type="Google" id="ProtNLM"/>
    </source>
</evidence>